<dbReference type="SUPFAM" id="SSF51735">
    <property type="entry name" value="NAD(P)-binding Rossmann-fold domains"/>
    <property type="match status" value="1"/>
</dbReference>
<dbReference type="OrthoDB" id="751203at2"/>
<dbReference type="InterPro" id="IPR051783">
    <property type="entry name" value="NAD(P)-dependent_oxidoreduct"/>
</dbReference>
<name>A0A2M8S260_9PAST</name>
<dbReference type="Gene3D" id="3.40.50.720">
    <property type="entry name" value="NAD(P)-binding Rossmann-like Domain"/>
    <property type="match status" value="1"/>
</dbReference>
<comment type="caution">
    <text evidence="2">The sequence shown here is derived from an EMBL/GenBank/DDBJ whole genome shotgun (WGS) entry which is preliminary data.</text>
</comment>
<dbReference type="GO" id="GO:0005737">
    <property type="term" value="C:cytoplasm"/>
    <property type="evidence" value="ECO:0007669"/>
    <property type="project" value="TreeGrafter"/>
</dbReference>
<evidence type="ECO:0000313" key="2">
    <source>
        <dbReference type="EMBL" id="PJG85186.1"/>
    </source>
</evidence>
<feature type="domain" description="NAD-dependent epimerase/dehydratase" evidence="1">
    <location>
        <begin position="8"/>
        <end position="207"/>
    </location>
</feature>
<protein>
    <submittedName>
        <fullName evidence="2">NAD(P)-dependent oxidoreductase</fullName>
    </submittedName>
</protein>
<dbReference type="EMBL" id="PHHA01000018">
    <property type="protein sequence ID" value="PJG85186.1"/>
    <property type="molecule type" value="Genomic_DNA"/>
</dbReference>
<evidence type="ECO:0000259" key="1">
    <source>
        <dbReference type="Pfam" id="PF01370"/>
    </source>
</evidence>
<dbReference type="InterPro" id="IPR001509">
    <property type="entry name" value="Epimerase_deHydtase"/>
</dbReference>
<dbReference type="Proteomes" id="UP000229329">
    <property type="component" value="Unassembled WGS sequence"/>
</dbReference>
<dbReference type="InterPro" id="IPR036291">
    <property type="entry name" value="NAD(P)-bd_dom_sf"/>
</dbReference>
<keyword evidence="3" id="KW-1185">Reference proteome</keyword>
<dbReference type="RefSeq" id="WP_100289043.1">
    <property type="nucleotide sequence ID" value="NZ_PHHA01000018.1"/>
</dbReference>
<sequence>MKSVAIVGLGWLGVPLAKHLQHLGWEVKGSKRTHEGVEQMRLFGIETYHLELTPEINADPDDLTLLFSVDALVINIPPSQYFFDMTQYILGIENVLNEALLHGVQQVIFISSTSVFPEVSGQFDESILPQPTSLTAKGLYEIEQRLLACQHIHMDIIRFAGLVGEGRHPVHTLSKRENVVGGNQPVNLVHLDDCARAIQLLLETPSFQRVYHLSAPIHPTKQDYYTYCAEKLGINVPHFISSDQAPQRIILGDKICHELGFVYQYPDPKMMI</sequence>
<dbReference type="PANTHER" id="PTHR48079">
    <property type="entry name" value="PROTEIN YEEZ"/>
    <property type="match status" value="1"/>
</dbReference>
<dbReference type="GO" id="GO:0004029">
    <property type="term" value="F:aldehyde dehydrogenase (NAD+) activity"/>
    <property type="evidence" value="ECO:0007669"/>
    <property type="project" value="TreeGrafter"/>
</dbReference>
<proteinExistence type="predicted"/>
<evidence type="ECO:0000313" key="3">
    <source>
        <dbReference type="Proteomes" id="UP000229329"/>
    </source>
</evidence>
<dbReference type="Pfam" id="PF01370">
    <property type="entry name" value="Epimerase"/>
    <property type="match status" value="1"/>
</dbReference>
<organism evidence="2 3">
    <name type="scientific">Conservatibacter flavescens</name>
    <dbReference type="NCBI Taxonomy" id="28161"/>
    <lineage>
        <taxon>Bacteria</taxon>
        <taxon>Pseudomonadati</taxon>
        <taxon>Pseudomonadota</taxon>
        <taxon>Gammaproteobacteria</taxon>
        <taxon>Pasteurellales</taxon>
        <taxon>Pasteurellaceae</taxon>
        <taxon>Conservatibacter</taxon>
    </lineage>
</organism>
<dbReference type="CDD" id="cd05266">
    <property type="entry name" value="SDR_a4"/>
    <property type="match status" value="1"/>
</dbReference>
<accession>A0A2M8S260</accession>
<gene>
    <name evidence="2" type="ORF">CVP05_07985</name>
</gene>
<reference evidence="2 3" key="1">
    <citation type="submission" date="2017-11" db="EMBL/GenBank/DDBJ databases">
        <title>Reclassification of Bisgaard taxon 7 as Conservatibacter flavescens gen. nov., sp. nov.</title>
        <authorList>
            <person name="Christensen H."/>
        </authorList>
    </citation>
    <scope>NUCLEOTIDE SEQUENCE [LARGE SCALE GENOMIC DNA]</scope>
    <source>
        <strain evidence="2 3">7_4</strain>
    </source>
</reference>
<dbReference type="PANTHER" id="PTHR48079:SF6">
    <property type="entry name" value="NAD(P)-BINDING DOMAIN-CONTAINING PROTEIN-RELATED"/>
    <property type="match status" value="1"/>
</dbReference>
<dbReference type="AlphaFoldDB" id="A0A2M8S260"/>